<keyword evidence="4" id="KW-0812">Transmembrane</keyword>
<dbReference type="EMBL" id="JBFDAA010000014">
    <property type="protein sequence ID" value="KAL1122193.1"/>
    <property type="molecule type" value="Genomic_DNA"/>
</dbReference>
<name>A0ABD0Y452_9HEMI</name>
<evidence type="ECO:0000313" key="12">
    <source>
        <dbReference type="Proteomes" id="UP001558652"/>
    </source>
</evidence>
<accession>A0ABD0Y452</accession>
<organism evidence="11 12">
    <name type="scientific">Ranatra chinensis</name>
    <dbReference type="NCBI Taxonomy" id="642074"/>
    <lineage>
        <taxon>Eukaryota</taxon>
        <taxon>Metazoa</taxon>
        <taxon>Ecdysozoa</taxon>
        <taxon>Arthropoda</taxon>
        <taxon>Hexapoda</taxon>
        <taxon>Insecta</taxon>
        <taxon>Pterygota</taxon>
        <taxon>Neoptera</taxon>
        <taxon>Paraneoptera</taxon>
        <taxon>Hemiptera</taxon>
        <taxon>Heteroptera</taxon>
        <taxon>Panheteroptera</taxon>
        <taxon>Nepomorpha</taxon>
        <taxon>Nepidae</taxon>
        <taxon>Ranatrinae</taxon>
        <taxon>Ranatra</taxon>
    </lineage>
</organism>
<comment type="caution">
    <text evidence="11">The sequence shown here is derived from an EMBL/GenBank/DDBJ whole genome shotgun (WGS) entry which is preliminary data.</text>
</comment>
<dbReference type="InterPro" id="IPR051432">
    <property type="entry name" value="KCNMA1_auxiliary"/>
</dbReference>
<evidence type="ECO:0000256" key="4">
    <source>
        <dbReference type="ARBA" id="ARBA00022692"/>
    </source>
</evidence>
<dbReference type="GO" id="GO:0034220">
    <property type="term" value="P:monoatomic ion transmembrane transport"/>
    <property type="evidence" value="ECO:0007669"/>
    <property type="project" value="UniProtKB-KW"/>
</dbReference>
<keyword evidence="3" id="KW-1003">Cell membrane</keyword>
<sequence>MKSLELNLTLAIEQGIHQDRPVVRNRFTGKVVGHADHCGERIKGIRDTNPRGDRHDNVFYLGEAGLRDRQRKKGRYPVIGVSFKFGVKGFDVFVKGFSDCGDIESACTSRYSQQVTVVTMLALSSGCLMVMVVLGAAVGVQERPPCPDSCECHFFRINWITDCSDANLDYVPISGLSSITYALNLDGNNIASLCFPPRGLMVRRLLLEGNRITKVTRQQFLPLQYLIELDLSGNFIYTIEQDTFM</sequence>
<evidence type="ECO:0000256" key="8">
    <source>
        <dbReference type="ARBA" id="ARBA00023136"/>
    </source>
</evidence>
<keyword evidence="12" id="KW-1185">Reference proteome</keyword>
<keyword evidence="2" id="KW-0813">Transport</keyword>
<dbReference type="Proteomes" id="UP001558652">
    <property type="component" value="Unassembled WGS sequence"/>
</dbReference>
<evidence type="ECO:0000313" key="11">
    <source>
        <dbReference type="EMBL" id="KAL1122193.1"/>
    </source>
</evidence>
<keyword evidence="5" id="KW-0732">Signal</keyword>
<evidence type="ECO:0000256" key="2">
    <source>
        <dbReference type="ARBA" id="ARBA00022448"/>
    </source>
</evidence>
<keyword evidence="8" id="KW-0472">Membrane</keyword>
<evidence type="ECO:0000256" key="6">
    <source>
        <dbReference type="ARBA" id="ARBA00022989"/>
    </source>
</evidence>
<dbReference type="InterPro" id="IPR032675">
    <property type="entry name" value="LRR_dom_sf"/>
</dbReference>
<evidence type="ECO:0000256" key="10">
    <source>
        <dbReference type="ARBA" id="ARBA00023303"/>
    </source>
</evidence>
<gene>
    <name evidence="11" type="ORF">AAG570_003598</name>
</gene>
<keyword evidence="10" id="KW-0407">Ion channel</keyword>
<dbReference type="PANTHER" id="PTHR46473">
    <property type="entry name" value="GH08155P"/>
    <property type="match status" value="1"/>
</dbReference>
<dbReference type="Gene3D" id="3.80.10.10">
    <property type="entry name" value="Ribonuclease Inhibitor"/>
    <property type="match status" value="1"/>
</dbReference>
<evidence type="ECO:0000256" key="5">
    <source>
        <dbReference type="ARBA" id="ARBA00022729"/>
    </source>
</evidence>
<keyword evidence="7" id="KW-0406">Ion transport</keyword>
<evidence type="ECO:0000256" key="3">
    <source>
        <dbReference type="ARBA" id="ARBA00022475"/>
    </source>
</evidence>
<keyword evidence="9" id="KW-1015">Disulfide bond</keyword>
<evidence type="ECO:0000256" key="7">
    <source>
        <dbReference type="ARBA" id="ARBA00023065"/>
    </source>
</evidence>
<keyword evidence="6" id="KW-1133">Transmembrane helix</keyword>
<dbReference type="InterPro" id="IPR001611">
    <property type="entry name" value="Leu-rich_rpt"/>
</dbReference>
<dbReference type="GO" id="GO:0005886">
    <property type="term" value="C:plasma membrane"/>
    <property type="evidence" value="ECO:0007669"/>
    <property type="project" value="UniProtKB-SubCell"/>
</dbReference>
<evidence type="ECO:0000256" key="1">
    <source>
        <dbReference type="ARBA" id="ARBA00004162"/>
    </source>
</evidence>
<dbReference type="PANTHER" id="PTHR46473:SF10">
    <property type="entry name" value="LD45603P-RELATED"/>
    <property type="match status" value="1"/>
</dbReference>
<reference evidence="11 12" key="1">
    <citation type="submission" date="2024-07" db="EMBL/GenBank/DDBJ databases">
        <title>Chromosome-level genome assembly of the water stick insect Ranatra chinensis (Heteroptera: Nepidae).</title>
        <authorList>
            <person name="Liu X."/>
        </authorList>
    </citation>
    <scope>NUCLEOTIDE SEQUENCE [LARGE SCALE GENOMIC DNA]</scope>
    <source>
        <strain evidence="11">Cailab_2021Rc</strain>
        <tissue evidence="11">Muscle</tissue>
    </source>
</reference>
<evidence type="ECO:0000256" key="9">
    <source>
        <dbReference type="ARBA" id="ARBA00023157"/>
    </source>
</evidence>
<proteinExistence type="predicted"/>
<protein>
    <submittedName>
        <fullName evidence="11">Uncharacterized protein</fullName>
    </submittedName>
</protein>
<dbReference type="AlphaFoldDB" id="A0ABD0Y452"/>
<dbReference type="Pfam" id="PF13855">
    <property type="entry name" value="LRR_8"/>
    <property type="match status" value="1"/>
</dbReference>
<comment type="subcellular location">
    <subcellularLocation>
        <location evidence="1">Cell membrane</location>
        <topology evidence="1">Single-pass membrane protein</topology>
    </subcellularLocation>
</comment>
<dbReference type="SUPFAM" id="SSF52058">
    <property type="entry name" value="L domain-like"/>
    <property type="match status" value="1"/>
</dbReference>